<protein>
    <submittedName>
        <fullName evidence="2">Uncharacterized protein</fullName>
    </submittedName>
</protein>
<gene>
    <name evidence="2" type="ORF">O9K51_03902</name>
</gene>
<dbReference type="Proteomes" id="UP001163105">
    <property type="component" value="Unassembled WGS sequence"/>
</dbReference>
<keyword evidence="1" id="KW-0732">Signal</keyword>
<dbReference type="AlphaFoldDB" id="A0AB34FWI9"/>
<evidence type="ECO:0000256" key="1">
    <source>
        <dbReference type="SAM" id="SignalP"/>
    </source>
</evidence>
<proteinExistence type="predicted"/>
<keyword evidence="3" id="KW-1185">Reference proteome</keyword>
<reference evidence="2" key="1">
    <citation type="submission" date="2023-01" db="EMBL/GenBank/DDBJ databases">
        <title>The growth and conidiation of Purpureocillium lavendulum are regulated by nitrogen source and histone H3K14 acetylation.</title>
        <authorList>
            <person name="Tang P."/>
            <person name="Han J."/>
            <person name="Zhang C."/>
            <person name="Tang P."/>
            <person name="Qi F."/>
            <person name="Zhang K."/>
            <person name="Liang L."/>
        </authorList>
    </citation>
    <scope>NUCLEOTIDE SEQUENCE</scope>
    <source>
        <strain evidence="2">YMF1.00683</strain>
    </source>
</reference>
<accession>A0AB34FWI9</accession>
<feature type="chain" id="PRO_5044279080" evidence="1">
    <location>
        <begin position="22"/>
        <end position="120"/>
    </location>
</feature>
<organism evidence="2 3">
    <name type="scientific">Purpureocillium lavendulum</name>
    <dbReference type="NCBI Taxonomy" id="1247861"/>
    <lineage>
        <taxon>Eukaryota</taxon>
        <taxon>Fungi</taxon>
        <taxon>Dikarya</taxon>
        <taxon>Ascomycota</taxon>
        <taxon>Pezizomycotina</taxon>
        <taxon>Sordariomycetes</taxon>
        <taxon>Hypocreomycetidae</taxon>
        <taxon>Hypocreales</taxon>
        <taxon>Ophiocordycipitaceae</taxon>
        <taxon>Purpureocillium</taxon>
    </lineage>
</organism>
<evidence type="ECO:0000313" key="2">
    <source>
        <dbReference type="EMBL" id="KAJ6442727.1"/>
    </source>
</evidence>
<evidence type="ECO:0000313" key="3">
    <source>
        <dbReference type="Proteomes" id="UP001163105"/>
    </source>
</evidence>
<name>A0AB34FWI9_9HYPO</name>
<dbReference type="EMBL" id="JAQHRD010000003">
    <property type="protein sequence ID" value="KAJ6442727.1"/>
    <property type="molecule type" value="Genomic_DNA"/>
</dbReference>
<feature type="signal peptide" evidence="1">
    <location>
        <begin position="1"/>
        <end position="21"/>
    </location>
</feature>
<sequence>MYSKLAPVLVLVAASSAVAQGQNPPSSGLVLGLRHADGQCRSRNFSPITDSTCAELTGFLSVSINVPSNCTTYSAAACAGDGTLQQVGNQCYALTAWGSPASVSCVENLPPWGPQPQPQQ</sequence>
<comment type="caution">
    <text evidence="2">The sequence shown here is derived from an EMBL/GenBank/DDBJ whole genome shotgun (WGS) entry which is preliminary data.</text>
</comment>